<dbReference type="AlphaFoldDB" id="A0A291B6L2"/>
<sequence length="42" mass="4719">MIKHAFNHQHPSIQSLPMYSLILGMIIAATSAIKFFCQQIST</sequence>
<keyword evidence="3" id="KW-1185">Reference proteome</keyword>
<name>A0A291B6L2_9GAMM</name>
<protein>
    <submittedName>
        <fullName evidence="2">Uncharacterized protein</fullName>
    </submittedName>
</protein>
<reference evidence="3" key="1">
    <citation type="submission" date="2017-04" db="EMBL/GenBank/DDBJ databases">
        <title>Genome evolution of the luminous symbionts of deep sea anglerfish.</title>
        <authorList>
            <person name="Hendry T.A."/>
        </authorList>
    </citation>
    <scope>NUCLEOTIDE SEQUENCE [LARGE SCALE GENOMIC DNA]</scope>
</reference>
<keyword evidence="1" id="KW-0812">Transmembrane</keyword>
<evidence type="ECO:0000256" key="1">
    <source>
        <dbReference type="SAM" id="Phobius"/>
    </source>
</evidence>
<proteinExistence type="predicted"/>
<keyword evidence="1" id="KW-0472">Membrane</keyword>
<organism evidence="2 3">
    <name type="scientific">Candidatus Enterovibrio altilux</name>
    <dbReference type="NCBI Taxonomy" id="1927128"/>
    <lineage>
        <taxon>Bacteria</taxon>
        <taxon>Pseudomonadati</taxon>
        <taxon>Pseudomonadota</taxon>
        <taxon>Gammaproteobacteria</taxon>
        <taxon>Vibrionales</taxon>
        <taxon>Vibrionaceae</taxon>
        <taxon>Enterovibrio</taxon>
    </lineage>
</organism>
<evidence type="ECO:0000313" key="3">
    <source>
        <dbReference type="Proteomes" id="UP000218160"/>
    </source>
</evidence>
<gene>
    <name evidence="2" type="ORF">BTN50_0089</name>
</gene>
<feature type="transmembrane region" description="Helical" evidence="1">
    <location>
        <begin position="16"/>
        <end position="37"/>
    </location>
</feature>
<dbReference type="KEGG" id="elux:BTN50_0089"/>
<evidence type="ECO:0000313" key="2">
    <source>
        <dbReference type="EMBL" id="ATF08633.1"/>
    </source>
</evidence>
<keyword evidence="1" id="KW-1133">Transmembrane helix</keyword>
<dbReference type="Proteomes" id="UP000218160">
    <property type="component" value="Chromosome 1"/>
</dbReference>
<dbReference type="EMBL" id="CP020660">
    <property type="protein sequence ID" value="ATF08633.1"/>
    <property type="molecule type" value="Genomic_DNA"/>
</dbReference>
<accession>A0A291B6L2</accession>